<comment type="caution">
    <text evidence="2">The sequence shown here is derived from an EMBL/GenBank/DDBJ whole genome shotgun (WGS) entry which is preliminary data.</text>
</comment>
<dbReference type="SUPFAM" id="SSF82771">
    <property type="entry name" value="GIY-YIG endonuclease"/>
    <property type="match status" value="1"/>
</dbReference>
<accession>A0A2H0KU13</accession>
<proteinExistence type="predicted"/>
<dbReference type="PROSITE" id="PS50164">
    <property type="entry name" value="GIY_YIG"/>
    <property type="match status" value="1"/>
</dbReference>
<gene>
    <name evidence="2" type="ORF">COV84_00280</name>
</gene>
<name>A0A2H0KU13_9BACT</name>
<reference evidence="2 3" key="1">
    <citation type="submission" date="2017-09" db="EMBL/GenBank/DDBJ databases">
        <title>Depth-based differentiation of microbial function through sediment-hosted aquifers and enrichment of novel symbionts in the deep terrestrial subsurface.</title>
        <authorList>
            <person name="Probst A.J."/>
            <person name="Ladd B."/>
            <person name="Jarett J.K."/>
            <person name="Geller-Mcgrath D.E."/>
            <person name="Sieber C.M."/>
            <person name="Emerson J.B."/>
            <person name="Anantharaman K."/>
            <person name="Thomas B.C."/>
            <person name="Malmstrom R."/>
            <person name="Stieglmeier M."/>
            <person name="Klingl A."/>
            <person name="Woyke T."/>
            <person name="Ryan C.M."/>
            <person name="Banfield J.F."/>
        </authorList>
    </citation>
    <scope>NUCLEOTIDE SEQUENCE [LARGE SCALE GENOMIC DNA]</scope>
    <source>
        <strain evidence="2">CG11_big_fil_rev_8_21_14_0_20_40_15</strain>
    </source>
</reference>
<dbReference type="InterPro" id="IPR035901">
    <property type="entry name" value="GIY-YIG_endonuc_sf"/>
</dbReference>
<protein>
    <recommendedName>
        <fullName evidence="1">GIY-YIG domain-containing protein</fullName>
    </recommendedName>
</protein>
<dbReference type="EMBL" id="PCVO01000004">
    <property type="protein sequence ID" value="PIQ75587.1"/>
    <property type="molecule type" value="Genomic_DNA"/>
</dbReference>
<evidence type="ECO:0000259" key="1">
    <source>
        <dbReference type="PROSITE" id="PS50164"/>
    </source>
</evidence>
<dbReference type="AlphaFoldDB" id="A0A2H0KU13"/>
<organism evidence="2 3">
    <name type="scientific">Candidatus Portnoybacteria bacterium CG11_big_fil_rev_8_21_14_0_20_40_15</name>
    <dbReference type="NCBI Taxonomy" id="1974817"/>
    <lineage>
        <taxon>Bacteria</taxon>
        <taxon>Candidatus Portnoyibacteriota</taxon>
    </lineage>
</organism>
<dbReference type="Proteomes" id="UP000229317">
    <property type="component" value="Unassembled WGS sequence"/>
</dbReference>
<evidence type="ECO:0000313" key="3">
    <source>
        <dbReference type="Proteomes" id="UP000229317"/>
    </source>
</evidence>
<feature type="domain" description="GIY-YIG" evidence="1">
    <location>
        <begin position="1"/>
        <end position="81"/>
    </location>
</feature>
<dbReference type="Gene3D" id="3.40.1440.10">
    <property type="entry name" value="GIY-YIG endonuclease"/>
    <property type="match status" value="1"/>
</dbReference>
<evidence type="ECO:0000313" key="2">
    <source>
        <dbReference type="EMBL" id="PIQ75587.1"/>
    </source>
</evidence>
<dbReference type="Pfam" id="PF01541">
    <property type="entry name" value="GIY-YIG"/>
    <property type="match status" value="1"/>
</dbReference>
<sequence>MYFVYILKSQNHKAFYIGYTYNIGKRIKEHNASLSPATKRYIPWQSVYLEGYANKEEARDREEKIKQFGKVYSQLRRRIRRSLQS</sequence>
<dbReference type="InterPro" id="IPR000305">
    <property type="entry name" value="GIY-YIG_endonuc"/>
</dbReference>